<sequence length="33" mass="3472">MAKSLDKTDRQIIAALDADGRATLSEIGALVDL</sequence>
<dbReference type="Proteomes" id="UP001318682">
    <property type="component" value="Chromosome"/>
</dbReference>
<feature type="domain" description="HTH asnC-type" evidence="1">
    <location>
        <begin position="5"/>
        <end position="33"/>
    </location>
</feature>
<organism evidence="2 3">
    <name type="scientific">Roseobacter fucihabitans</name>
    <dbReference type="NCBI Taxonomy" id="1537242"/>
    <lineage>
        <taxon>Bacteria</taxon>
        <taxon>Pseudomonadati</taxon>
        <taxon>Pseudomonadota</taxon>
        <taxon>Alphaproteobacteria</taxon>
        <taxon>Rhodobacterales</taxon>
        <taxon>Roseobacteraceae</taxon>
        <taxon>Roseobacter</taxon>
    </lineage>
</organism>
<evidence type="ECO:0000313" key="2">
    <source>
        <dbReference type="EMBL" id="WVX48273.1"/>
    </source>
</evidence>
<dbReference type="InterPro" id="IPR036388">
    <property type="entry name" value="WH-like_DNA-bd_sf"/>
</dbReference>
<proteinExistence type="predicted"/>
<protein>
    <recommendedName>
        <fullName evidence="1">HTH asnC-type domain-containing protein</fullName>
    </recommendedName>
</protein>
<gene>
    <name evidence="2" type="ORF">ROLI_013530</name>
</gene>
<dbReference type="Gene3D" id="1.10.10.10">
    <property type="entry name" value="Winged helix-like DNA-binding domain superfamily/Winged helix DNA-binding domain"/>
    <property type="match status" value="1"/>
</dbReference>
<name>A0ABZ2BQQ7_9RHOB</name>
<dbReference type="InterPro" id="IPR000485">
    <property type="entry name" value="AsnC-type_HTH_dom"/>
</dbReference>
<accession>A0ABZ2BQQ7</accession>
<keyword evidence="3" id="KW-1185">Reference proteome</keyword>
<dbReference type="RefSeq" id="WP_222869610.1">
    <property type="nucleotide sequence ID" value="NZ_CP143423.1"/>
</dbReference>
<evidence type="ECO:0000313" key="3">
    <source>
        <dbReference type="Proteomes" id="UP001318682"/>
    </source>
</evidence>
<dbReference type="Pfam" id="PF13404">
    <property type="entry name" value="HTH_AsnC-type"/>
    <property type="match status" value="1"/>
</dbReference>
<evidence type="ECO:0000259" key="1">
    <source>
        <dbReference type="Pfam" id="PF13404"/>
    </source>
</evidence>
<dbReference type="EMBL" id="CP143423">
    <property type="protein sequence ID" value="WVX48273.1"/>
    <property type="molecule type" value="Genomic_DNA"/>
</dbReference>
<reference evidence="3" key="1">
    <citation type="submission" date="2024-01" db="EMBL/GenBank/DDBJ databases">
        <title>Roseobacter fucihabitans sp. nov., isolated from the brown alga Fucus spiralis.</title>
        <authorList>
            <person name="Hahnke S."/>
            <person name="Berger M."/>
            <person name="Schlingloff A."/>
            <person name="Athale I."/>
            <person name="Neumann-Schaal M."/>
            <person name="Adenaya A."/>
            <person name="Poehlein A."/>
            <person name="Daniel R."/>
            <person name="Pertersen J."/>
            <person name="Brinkhoff T."/>
        </authorList>
    </citation>
    <scope>NUCLEOTIDE SEQUENCE [LARGE SCALE GENOMIC DNA]</scope>
    <source>
        <strain evidence="3">B14</strain>
    </source>
</reference>